<dbReference type="InterPro" id="IPR015854">
    <property type="entry name" value="ABC_transpr_LolD-like"/>
</dbReference>
<dbReference type="EMBL" id="FPBK01000021">
    <property type="protein sequence ID" value="SFU76116.1"/>
    <property type="molecule type" value="Genomic_DNA"/>
</dbReference>
<dbReference type="SMART" id="SM00382">
    <property type="entry name" value="AAA"/>
    <property type="match status" value="1"/>
</dbReference>
<evidence type="ECO:0000256" key="1">
    <source>
        <dbReference type="ARBA" id="ARBA00022741"/>
    </source>
</evidence>
<evidence type="ECO:0000313" key="4">
    <source>
        <dbReference type="EMBL" id="SFU76116.1"/>
    </source>
</evidence>
<proteinExistence type="predicted"/>
<keyword evidence="2 4" id="KW-0067">ATP-binding</keyword>
<dbReference type="PROSITE" id="PS50893">
    <property type="entry name" value="ABC_TRANSPORTER_2"/>
    <property type="match status" value="1"/>
</dbReference>
<dbReference type="Gene3D" id="3.40.50.300">
    <property type="entry name" value="P-loop containing nucleotide triphosphate hydrolases"/>
    <property type="match status" value="1"/>
</dbReference>
<dbReference type="InterPro" id="IPR017871">
    <property type="entry name" value="ABC_transporter-like_CS"/>
</dbReference>
<dbReference type="Pfam" id="PF00005">
    <property type="entry name" value="ABC_tran"/>
    <property type="match status" value="1"/>
</dbReference>
<dbReference type="OrthoDB" id="1414429at2"/>
<evidence type="ECO:0000259" key="3">
    <source>
        <dbReference type="PROSITE" id="PS50893"/>
    </source>
</evidence>
<sequence>MIQTQALTFQYSKKAPVFTFPNISLSSSEHLLIIGQSGIGKTTFLHLLAGLLSPKSGSIKVGTTNLEKLSQKDLDRFRGDKIGFVFQRNHALKTLTVLENLQLRLRLANPMAPEKQITALLQTLQLTHVQHQKPHSLSLGQLQRLGIAMALVHHPKLILADEPTSSLDDENCKMVMELLLKQAEEKQSNLIVITHDHRIMPYFSNVLKL</sequence>
<dbReference type="SUPFAM" id="SSF52540">
    <property type="entry name" value="P-loop containing nucleoside triphosphate hydrolases"/>
    <property type="match status" value="1"/>
</dbReference>
<keyword evidence="1" id="KW-0547">Nucleotide-binding</keyword>
<dbReference type="InterPro" id="IPR003593">
    <property type="entry name" value="AAA+_ATPase"/>
</dbReference>
<name>A0A1I7IT61_9FLAO</name>
<dbReference type="STRING" id="1224947.SAMN05216480_12133"/>
<dbReference type="PANTHER" id="PTHR24220">
    <property type="entry name" value="IMPORT ATP-BINDING PROTEIN"/>
    <property type="match status" value="1"/>
</dbReference>
<dbReference type="PANTHER" id="PTHR24220:SF659">
    <property type="entry name" value="TRANSPORTER, PUTATIVE-RELATED"/>
    <property type="match status" value="1"/>
</dbReference>
<dbReference type="Proteomes" id="UP000199138">
    <property type="component" value="Unassembled WGS sequence"/>
</dbReference>
<evidence type="ECO:0000256" key="2">
    <source>
        <dbReference type="ARBA" id="ARBA00022840"/>
    </source>
</evidence>
<accession>A0A1I7IT61</accession>
<dbReference type="AlphaFoldDB" id="A0A1I7IT61"/>
<dbReference type="PROSITE" id="PS00211">
    <property type="entry name" value="ABC_TRANSPORTER_1"/>
    <property type="match status" value="1"/>
</dbReference>
<gene>
    <name evidence="4" type="ORF">SAMN05216480_12133</name>
</gene>
<evidence type="ECO:0000313" key="5">
    <source>
        <dbReference type="Proteomes" id="UP000199138"/>
    </source>
</evidence>
<feature type="domain" description="ABC transporter" evidence="3">
    <location>
        <begin position="2"/>
        <end position="209"/>
    </location>
</feature>
<organism evidence="4 5">
    <name type="scientific">Pustulibacterium marinum</name>
    <dbReference type="NCBI Taxonomy" id="1224947"/>
    <lineage>
        <taxon>Bacteria</taxon>
        <taxon>Pseudomonadati</taxon>
        <taxon>Bacteroidota</taxon>
        <taxon>Flavobacteriia</taxon>
        <taxon>Flavobacteriales</taxon>
        <taxon>Flavobacteriaceae</taxon>
        <taxon>Pustulibacterium</taxon>
    </lineage>
</organism>
<dbReference type="GO" id="GO:0005524">
    <property type="term" value="F:ATP binding"/>
    <property type="evidence" value="ECO:0007669"/>
    <property type="project" value="UniProtKB-KW"/>
</dbReference>
<dbReference type="InterPro" id="IPR003439">
    <property type="entry name" value="ABC_transporter-like_ATP-bd"/>
</dbReference>
<dbReference type="GO" id="GO:0016887">
    <property type="term" value="F:ATP hydrolysis activity"/>
    <property type="evidence" value="ECO:0007669"/>
    <property type="project" value="InterPro"/>
</dbReference>
<dbReference type="GO" id="GO:0022857">
    <property type="term" value="F:transmembrane transporter activity"/>
    <property type="evidence" value="ECO:0007669"/>
    <property type="project" value="TreeGrafter"/>
</dbReference>
<dbReference type="InterPro" id="IPR027417">
    <property type="entry name" value="P-loop_NTPase"/>
</dbReference>
<protein>
    <submittedName>
        <fullName evidence="4">Putative ABC transport system ATP-binding protein</fullName>
    </submittedName>
</protein>
<reference evidence="4 5" key="1">
    <citation type="submission" date="2016-10" db="EMBL/GenBank/DDBJ databases">
        <authorList>
            <person name="de Groot N.N."/>
        </authorList>
    </citation>
    <scope>NUCLEOTIDE SEQUENCE [LARGE SCALE GENOMIC DNA]</scope>
    <source>
        <strain evidence="4 5">CGMCC 1.12333</strain>
    </source>
</reference>
<dbReference type="RefSeq" id="WP_093026499.1">
    <property type="nucleotide sequence ID" value="NZ_FPBK01000021.1"/>
</dbReference>
<keyword evidence="5" id="KW-1185">Reference proteome</keyword>
<dbReference type="GO" id="GO:0005886">
    <property type="term" value="C:plasma membrane"/>
    <property type="evidence" value="ECO:0007669"/>
    <property type="project" value="TreeGrafter"/>
</dbReference>